<sequence>MDLEWDPAKARSNFTKHGIRFSDVEPAFYDQYAITMPDPGVSSEARFVLIGMDALGRIVVVVYTYRGSLIRIISARAAMKPE</sequence>
<proteinExistence type="predicted"/>
<keyword evidence="3" id="KW-1185">Reference proteome</keyword>
<organism evidence="2 3">
    <name type="scientific">Thiogranum longum</name>
    <dbReference type="NCBI Taxonomy" id="1537524"/>
    <lineage>
        <taxon>Bacteria</taxon>
        <taxon>Pseudomonadati</taxon>
        <taxon>Pseudomonadota</taxon>
        <taxon>Gammaproteobacteria</taxon>
        <taxon>Chromatiales</taxon>
        <taxon>Ectothiorhodospiraceae</taxon>
        <taxon>Thiogranum</taxon>
    </lineage>
</organism>
<comment type="caution">
    <text evidence="2">The sequence shown here is derived from an EMBL/GenBank/DDBJ whole genome shotgun (WGS) entry which is preliminary data.</text>
</comment>
<dbReference type="RefSeq" id="WP_132972471.1">
    <property type="nucleotide sequence ID" value="NZ_SMFX01000001.1"/>
</dbReference>
<evidence type="ECO:0000256" key="1">
    <source>
        <dbReference type="SAM" id="Phobius"/>
    </source>
</evidence>
<dbReference type="EMBL" id="SMFX01000001">
    <property type="protein sequence ID" value="TCK18558.1"/>
    <property type="molecule type" value="Genomic_DNA"/>
</dbReference>
<dbReference type="AlphaFoldDB" id="A0A4R1HB18"/>
<keyword evidence="1" id="KW-1133">Transmembrane helix</keyword>
<keyword evidence="1" id="KW-0812">Transmembrane</keyword>
<dbReference type="Gene3D" id="3.10.450.530">
    <property type="entry name" value="Ribonuclease toxin, BrnT, of type II toxin-antitoxin system"/>
    <property type="match status" value="1"/>
</dbReference>
<dbReference type="Pfam" id="PF04365">
    <property type="entry name" value="BrnT_toxin"/>
    <property type="match status" value="1"/>
</dbReference>
<keyword evidence="1" id="KW-0472">Membrane</keyword>
<protein>
    <submittedName>
        <fullName evidence="2">Uncharacterized protein</fullName>
    </submittedName>
</protein>
<evidence type="ECO:0000313" key="3">
    <source>
        <dbReference type="Proteomes" id="UP000295707"/>
    </source>
</evidence>
<name>A0A4R1HB18_9GAMM</name>
<evidence type="ECO:0000313" key="2">
    <source>
        <dbReference type="EMBL" id="TCK18558.1"/>
    </source>
</evidence>
<dbReference type="Proteomes" id="UP000295707">
    <property type="component" value="Unassembled WGS sequence"/>
</dbReference>
<accession>A0A4R1HB18</accession>
<dbReference type="InterPro" id="IPR007460">
    <property type="entry name" value="BrnT_toxin"/>
</dbReference>
<gene>
    <name evidence="2" type="ORF">DFR30_1837</name>
</gene>
<dbReference type="OrthoDB" id="9802417at2"/>
<feature type="transmembrane region" description="Helical" evidence="1">
    <location>
        <begin position="45"/>
        <end position="65"/>
    </location>
</feature>
<dbReference type="InterPro" id="IPR038573">
    <property type="entry name" value="BrnT_sf"/>
</dbReference>
<reference evidence="2 3" key="1">
    <citation type="submission" date="2019-03" db="EMBL/GenBank/DDBJ databases">
        <title>Genomic Encyclopedia of Type Strains, Phase IV (KMG-IV): sequencing the most valuable type-strain genomes for metagenomic binning, comparative biology and taxonomic classification.</title>
        <authorList>
            <person name="Goeker M."/>
        </authorList>
    </citation>
    <scope>NUCLEOTIDE SEQUENCE [LARGE SCALE GENOMIC DNA]</scope>
    <source>
        <strain evidence="2 3">DSM 19610</strain>
    </source>
</reference>